<organism evidence="11 12">
    <name type="scientific">Marasmius tenuissimus</name>
    <dbReference type="NCBI Taxonomy" id="585030"/>
    <lineage>
        <taxon>Eukaryota</taxon>
        <taxon>Fungi</taxon>
        <taxon>Dikarya</taxon>
        <taxon>Basidiomycota</taxon>
        <taxon>Agaricomycotina</taxon>
        <taxon>Agaricomycetes</taxon>
        <taxon>Agaricomycetidae</taxon>
        <taxon>Agaricales</taxon>
        <taxon>Marasmiineae</taxon>
        <taxon>Marasmiaceae</taxon>
        <taxon>Marasmius</taxon>
    </lineage>
</organism>
<keyword evidence="4" id="KW-0963">Cytoplasm</keyword>
<evidence type="ECO:0000256" key="7">
    <source>
        <dbReference type="ARBA" id="ARBA00024136"/>
    </source>
</evidence>
<feature type="domain" description="SAM" evidence="10">
    <location>
        <begin position="593"/>
        <end position="657"/>
    </location>
</feature>
<feature type="region of interest" description="Disordered" evidence="9">
    <location>
        <begin position="174"/>
        <end position="240"/>
    </location>
</feature>
<dbReference type="SUPFAM" id="SSF47769">
    <property type="entry name" value="SAM/Pointed domain"/>
    <property type="match status" value="1"/>
</dbReference>
<keyword evidence="12" id="KW-1185">Reference proteome</keyword>
<dbReference type="InterPro" id="IPR001660">
    <property type="entry name" value="SAM"/>
</dbReference>
<evidence type="ECO:0000256" key="9">
    <source>
        <dbReference type="SAM" id="MobiDB-lite"/>
    </source>
</evidence>
<feature type="region of interest" description="Disordered" evidence="9">
    <location>
        <begin position="1"/>
        <end position="63"/>
    </location>
</feature>
<evidence type="ECO:0000256" key="5">
    <source>
        <dbReference type="ARBA" id="ARBA00022884"/>
    </source>
</evidence>
<comment type="function">
    <text evidence="8">RNA-binding protein involved in post-transcriptional regulation through transcript degradation.</text>
</comment>
<evidence type="ECO:0000256" key="8">
    <source>
        <dbReference type="ARBA" id="ARBA00054767"/>
    </source>
</evidence>
<comment type="subunit">
    <text evidence="6">Monomer. Binds to RNA.</text>
</comment>
<evidence type="ECO:0000256" key="4">
    <source>
        <dbReference type="ARBA" id="ARBA00022490"/>
    </source>
</evidence>
<evidence type="ECO:0000256" key="3">
    <source>
        <dbReference type="ARBA" id="ARBA00007325"/>
    </source>
</evidence>
<comment type="subcellular location">
    <subcellularLocation>
        <location evidence="1">Cytoplasm</location>
        <location evidence="1">P-body</location>
    </subcellularLocation>
    <subcellularLocation>
        <location evidence="2">Cytoplasm</location>
        <location evidence="2">Cytosol</location>
    </subcellularLocation>
</comment>
<dbReference type="SMART" id="SM00454">
    <property type="entry name" value="SAM"/>
    <property type="match status" value="1"/>
</dbReference>
<evidence type="ECO:0000256" key="1">
    <source>
        <dbReference type="ARBA" id="ARBA00004201"/>
    </source>
</evidence>
<evidence type="ECO:0000313" key="11">
    <source>
        <dbReference type="EMBL" id="KAL0061798.1"/>
    </source>
</evidence>
<dbReference type="Gene3D" id="1.10.150.50">
    <property type="entry name" value="Transcription Factor, Ets-1"/>
    <property type="match status" value="1"/>
</dbReference>
<dbReference type="InterPro" id="IPR057327">
    <property type="entry name" value="Vts1_dom"/>
</dbReference>
<dbReference type="Proteomes" id="UP001437256">
    <property type="component" value="Unassembled WGS sequence"/>
</dbReference>
<dbReference type="InterPro" id="IPR013761">
    <property type="entry name" value="SAM/pointed_sf"/>
</dbReference>
<dbReference type="GO" id="GO:0003677">
    <property type="term" value="F:DNA binding"/>
    <property type="evidence" value="ECO:0007669"/>
    <property type="project" value="UniProtKB-KW"/>
</dbReference>
<proteinExistence type="inferred from homology"/>
<feature type="region of interest" description="Disordered" evidence="9">
    <location>
        <begin position="565"/>
        <end position="591"/>
    </location>
</feature>
<evidence type="ECO:0000256" key="2">
    <source>
        <dbReference type="ARBA" id="ARBA00004514"/>
    </source>
</evidence>
<dbReference type="CDD" id="cd09556">
    <property type="entry name" value="SAM_VTS1_fungal"/>
    <property type="match status" value="1"/>
</dbReference>
<feature type="compositionally biased region" description="Low complexity" evidence="9">
    <location>
        <begin position="271"/>
        <end position="284"/>
    </location>
</feature>
<keyword evidence="5" id="KW-0694">RNA-binding</keyword>
<feature type="compositionally biased region" description="Low complexity" evidence="9">
    <location>
        <begin position="409"/>
        <end position="422"/>
    </location>
</feature>
<feature type="compositionally biased region" description="Polar residues" evidence="9">
    <location>
        <begin position="436"/>
        <end position="445"/>
    </location>
</feature>
<comment type="similarity">
    <text evidence="3">Belongs to the VTS1 family.</text>
</comment>
<gene>
    <name evidence="11" type="primary">VTS1_2</name>
    <name evidence="11" type="ORF">AAF712_011315</name>
</gene>
<dbReference type="Pfam" id="PF07647">
    <property type="entry name" value="SAM_2"/>
    <property type="match status" value="1"/>
</dbReference>
<dbReference type="PANTHER" id="PTHR12515:SF5">
    <property type="entry name" value="PROTEIN SMAUG"/>
    <property type="match status" value="1"/>
</dbReference>
<accession>A0ABR2ZKE3</accession>
<feature type="region of interest" description="Disordered" evidence="9">
    <location>
        <begin position="269"/>
        <end position="324"/>
    </location>
</feature>
<sequence length="668" mass="68522">MSLRPPSTSPSPSPGPNENGPKNQASRQSMGPSARLAPASPRPGGGSGARPTSELLGGSSGYQQTPEAEALDQWFENLQNYEATLEEMAAASLDVNFKEELSAIEQWFKVLSEAERTAALYSLLQHSTQVQIRFFITVLQQMARSDPMTALLSPAMGSMQSQMEAKLATLKSPGLKSNLPASPTTRSFSGGLGAGAGSRQSLIIESPPSNFLSPDSATNAGSSDPAATLAHQRAKFKASNAAHRISAPILPGTGDVRTTGWGSALGQVAESNSTSSNSATNGGTQEITMPSSRPKSSDFSGTLGSPRPGAQAGGDATVPAGSDSWASMVNTPLIPMFQKDNSRLKPGLDSAANKLNDWQSKNAAPGVPRMGDPTIHRRVPKSSASSATGNMDHDDAGSPLSPQGPGQQNNKRNAGGWNNNNHIGGGGGMGGARSPGLSNTSSNRFNNPNDDAAAAANLLNMQMGNLGLNPSAFNGMGGMGGMPGMGGMGGMNGMNGMGSPGLGGMGGMPNIGGMPFNLNMLSAMGISPEAQILAAQMAAAGGFGGAGAPGWLGMQGNMGNMAGRRAPSVRSAGGGGGGNKINSGATPKAEDDVDPALLHDIPGWLRSLRLHKYTPNFEGMKWQDMVVMDEAQLEAKGVAALGARRKMLKTFELVRKKMGIEGGPAMSP</sequence>
<protein>
    <recommendedName>
        <fullName evidence="7">RNA-binding protein VTS1</fullName>
    </recommendedName>
</protein>
<feature type="region of interest" description="Disordered" evidence="9">
    <location>
        <begin position="357"/>
        <end position="449"/>
    </location>
</feature>
<reference evidence="11 12" key="1">
    <citation type="submission" date="2024-05" db="EMBL/GenBank/DDBJ databases">
        <title>A draft genome resource for the thread blight pathogen Marasmius tenuissimus strain MS-2.</title>
        <authorList>
            <person name="Yulfo-Soto G.E."/>
            <person name="Baruah I.K."/>
            <person name="Amoako-Attah I."/>
            <person name="Bukari Y."/>
            <person name="Meinhardt L.W."/>
            <person name="Bailey B.A."/>
            <person name="Cohen S.P."/>
        </authorList>
    </citation>
    <scope>NUCLEOTIDE SEQUENCE [LARGE SCALE GENOMIC DNA]</scope>
    <source>
        <strain evidence="11 12">MS-2</strain>
    </source>
</reference>
<evidence type="ECO:0000313" key="12">
    <source>
        <dbReference type="Proteomes" id="UP001437256"/>
    </source>
</evidence>
<dbReference type="InterPro" id="IPR050897">
    <property type="entry name" value="SMAUG/VTS1_RNA-bind"/>
</dbReference>
<dbReference type="Pfam" id="PF25479">
    <property type="entry name" value="Vts1"/>
    <property type="match status" value="1"/>
</dbReference>
<dbReference type="EMBL" id="JBBXMP010000122">
    <property type="protein sequence ID" value="KAL0061798.1"/>
    <property type="molecule type" value="Genomic_DNA"/>
</dbReference>
<dbReference type="PANTHER" id="PTHR12515">
    <property type="entry name" value="STERILE ALPHA MOTIF DOMAIN CONTAINING PROTEIN 4-RELATED"/>
    <property type="match status" value="1"/>
</dbReference>
<comment type="caution">
    <text evidence="11">The sequence shown here is derived from an EMBL/GenBank/DDBJ whole genome shotgun (WGS) entry which is preliminary data.</text>
</comment>
<feature type="compositionally biased region" description="Polar residues" evidence="9">
    <location>
        <begin position="285"/>
        <end position="303"/>
    </location>
</feature>
<evidence type="ECO:0000256" key="6">
    <source>
        <dbReference type="ARBA" id="ARBA00024046"/>
    </source>
</evidence>
<feature type="compositionally biased region" description="Polar residues" evidence="9">
    <location>
        <begin position="207"/>
        <end position="222"/>
    </location>
</feature>
<evidence type="ECO:0000259" key="10">
    <source>
        <dbReference type="SMART" id="SM00454"/>
    </source>
</evidence>
<name>A0ABR2ZKE3_9AGAR</name>
<feature type="compositionally biased region" description="Gly residues" evidence="9">
    <location>
        <begin position="423"/>
        <end position="433"/>
    </location>
</feature>
<keyword evidence="11" id="KW-0238">DNA-binding</keyword>
<dbReference type="InterPro" id="IPR037635">
    <property type="entry name" value="VTS1_SAM"/>
</dbReference>